<keyword evidence="3" id="KW-1185">Reference proteome</keyword>
<sequence length="243" mass="25531">MERKNFIRSLMIGAVSTPVIIEACKKSSITDGTSTSGSGTAGTTASTNGTCTVAPTETEGPFPTKVPASYVRSDITDGRTGYKMTVKITVGNLNNNCAALAGALVDIWHCDAEGNYSEYGGSGMQSTNYQSVHFLRGRQTTDANGLVTFTTIFPGWYTGRATHIHVHVYNAAGTSLNVTQIAFPEGSGTSLALVNGYTKGMTGYTYNNADNVFSDDKTGVQIAAVSGTLTAGFDLTFKLNVKA</sequence>
<dbReference type="RefSeq" id="WP_039473134.1">
    <property type="nucleotide sequence ID" value="NZ_JSYN01000005.1"/>
</dbReference>
<dbReference type="PANTHER" id="PTHR34315:SF1">
    <property type="entry name" value="INTRADIOL RING-CLEAVAGE DIOXYGENASES DOMAIN-CONTAINING PROTEIN-RELATED"/>
    <property type="match status" value="1"/>
</dbReference>
<dbReference type="GO" id="GO:0016702">
    <property type="term" value="F:oxidoreductase activity, acting on single donors with incorporation of molecular oxygen, incorporation of two atoms of oxygen"/>
    <property type="evidence" value="ECO:0007669"/>
    <property type="project" value="InterPro"/>
</dbReference>
<protein>
    <submittedName>
        <fullName evidence="2">Intradiol ring-cleavage dioxygenase</fullName>
    </submittedName>
</protein>
<comment type="caution">
    <text evidence="2">The sequence shown here is derived from an EMBL/GenBank/DDBJ whole genome shotgun (WGS) entry which is preliminary data.</text>
</comment>
<dbReference type="OrthoDB" id="9800887at2"/>
<dbReference type="EMBL" id="JSYN01000005">
    <property type="protein sequence ID" value="KIA95490.1"/>
    <property type="molecule type" value="Genomic_DNA"/>
</dbReference>
<dbReference type="AlphaFoldDB" id="A0A0C1DN41"/>
<reference evidence="2 3" key="1">
    <citation type="submission" date="2014-10" db="EMBL/GenBank/DDBJ databases">
        <title>Pedobacter Kyungheensis.</title>
        <authorList>
            <person name="Anderson B.M."/>
            <person name="Newman J.D."/>
        </authorList>
    </citation>
    <scope>NUCLEOTIDE SEQUENCE [LARGE SCALE GENOMIC DNA]</scope>
    <source>
        <strain evidence="2 3">KACC 16221</strain>
    </source>
</reference>
<keyword evidence="2" id="KW-0560">Oxidoreductase</keyword>
<dbReference type="Proteomes" id="UP000031246">
    <property type="component" value="Unassembled WGS sequence"/>
</dbReference>
<organism evidence="2 3">
    <name type="scientific">Pedobacter kyungheensis</name>
    <dbReference type="NCBI Taxonomy" id="1069985"/>
    <lineage>
        <taxon>Bacteria</taxon>
        <taxon>Pseudomonadati</taxon>
        <taxon>Bacteroidota</taxon>
        <taxon>Sphingobacteriia</taxon>
        <taxon>Sphingobacteriales</taxon>
        <taxon>Sphingobacteriaceae</taxon>
        <taxon>Pedobacter</taxon>
    </lineage>
</organism>
<dbReference type="GO" id="GO:0008199">
    <property type="term" value="F:ferric iron binding"/>
    <property type="evidence" value="ECO:0007669"/>
    <property type="project" value="InterPro"/>
</dbReference>
<dbReference type="InterPro" id="IPR015889">
    <property type="entry name" value="Intradiol_dOase_core"/>
</dbReference>
<evidence type="ECO:0000313" key="3">
    <source>
        <dbReference type="Proteomes" id="UP000031246"/>
    </source>
</evidence>
<dbReference type="Pfam" id="PF00775">
    <property type="entry name" value="Dioxygenase_C"/>
    <property type="match status" value="1"/>
</dbReference>
<gene>
    <name evidence="2" type="ORF">OC25_06540</name>
</gene>
<evidence type="ECO:0000259" key="1">
    <source>
        <dbReference type="Pfam" id="PF00775"/>
    </source>
</evidence>
<dbReference type="Gene3D" id="2.60.130.10">
    <property type="entry name" value="Aromatic compound dioxygenase"/>
    <property type="match status" value="1"/>
</dbReference>
<name>A0A0C1DN41_9SPHI</name>
<dbReference type="PANTHER" id="PTHR34315">
    <property type="match status" value="1"/>
</dbReference>
<dbReference type="SUPFAM" id="SSF49482">
    <property type="entry name" value="Aromatic compound dioxygenase"/>
    <property type="match status" value="1"/>
</dbReference>
<accession>A0A0C1DN41</accession>
<evidence type="ECO:0000313" key="2">
    <source>
        <dbReference type="EMBL" id="KIA95490.1"/>
    </source>
</evidence>
<feature type="domain" description="Intradiol ring-cleavage dioxygenases" evidence="1">
    <location>
        <begin position="77"/>
        <end position="164"/>
    </location>
</feature>
<proteinExistence type="predicted"/>
<keyword evidence="2" id="KW-0223">Dioxygenase</keyword>
<dbReference type="InterPro" id="IPR000627">
    <property type="entry name" value="Intradiol_dOase_C"/>
</dbReference>